<sequence>MKCCGGLVLKCRLLSRVFQIRNPIRQKIHRVLSLLNDKSYVGVKLPLTGEVRKLGEGLPPQMCSSSPDHGPNCLILSQNALELLQNWTLKQLN</sequence>
<reference evidence="1 2" key="1">
    <citation type="journal article" date="2019" name="Sci. Rep.">
        <title>Orb-weaving spider Araneus ventricosus genome elucidates the spidroin gene catalogue.</title>
        <authorList>
            <person name="Kono N."/>
            <person name="Nakamura H."/>
            <person name="Ohtoshi R."/>
            <person name="Moran D.A.P."/>
            <person name="Shinohara A."/>
            <person name="Yoshida Y."/>
            <person name="Fujiwara M."/>
            <person name="Mori M."/>
            <person name="Tomita M."/>
            <person name="Arakawa K."/>
        </authorList>
    </citation>
    <scope>NUCLEOTIDE SEQUENCE [LARGE SCALE GENOMIC DNA]</scope>
</reference>
<comment type="caution">
    <text evidence="1">The sequence shown here is derived from an EMBL/GenBank/DDBJ whole genome shotgun (WGS) entry which is preliminary data.</text>
</comment>
<name>A0A4Y2DSU7_ARAVE</name>
<gene>
    <name evidence="1" type="ORF">AVEN_6978_1</name>
</gene>
<organism evidence="1 2">
    <name type="scientific">Araneus ventricosus</name>
    <name type="common">Orbweaver spider</name>
    <name type="synonym">Epeira ventricosa</name>
    <dbReference type="NCBI Taxonomy" id="182803"/>
    <lineage>
        <taxon>Eukaryota</taxon>
        <taxon>Metazoa</taxon>
        <taxon>Ecdysozoa</taxon>
        <taxon>Arthropoda</taxon>
        <taxon>Chelicerata</taxon>
        <taxon>Arachnida</taxon>
        <taxon>Araneae</taxon>
        <taxon>Araneomorphae</taxon>
        <taxon>Entelegynae</taxon>
        <taxon>Araneoidea</taxon>
        <taxon>Araneidae</taxon>
        <taxon>Araneus</taxon>
    </lineage>
</organism>
<evidence type="ECO:0000313" key="2">
    <source>
        <dbReference type="Proteomes" id="UP000499080"/>
    </source>
</evidence>
<dbReference type="AlphaFoldDB" id="A0A4Y2DSU7"/>
<protein>
    <submittedName>
        <fullName evidence="1">Uncharacterized protein</fullName>
    </submittedName>
</protein>
<keyword evidence="2" id="KW-1185">Reference proteome</keyword>
<accession>A0A4Y2DSU7</accession>
<dbReference type="EMBL" id="BGPR01167602">
    <property type="protein sequence ID" value="GBM19116.1"/>
    <property type="molecule type" value="Genomic_DNA"/>
</dbReference>
<evidence type="ECO:0000313" key="1">
    <source>
        <dbReference type="EMBL" id="GBM19116.1"/>
    </source>
</evidence>
<dbReference type="Proteomes" id="UP000499080">
    <property type="component" value="Unassembled WGS sequence"/>
</dbReference>
<proteinExistence type="predicted"/>